<proteinExistence type="predicted"/>
<dbReference type="Proteomes" id="UP000443070">
    <property type="component" value="Unassembled WGS sequence"/>
</dbReference>
<name>A0ABW9S763_9FIRM</name>
<organism evidence="1 2">
    <name type="scientific">Phascolarctobacterium faecium</name>
    <dbReference type="NCBI Taxonomy" id="33025"/>
    <lineage>
        <taxon>Bacteria</taxon>
        <taxon>Bacillati</taxon>
        <taxon>Bacillota</taxon>
        <taxon>Negativicutes</taxon>
        <taxon>Acidaminococcales</taxon>
        <taxon>Acidaminococcaceae</taxon>
        <taxon>Phascolarctobacterium</taxon>
    </lineage>
</organism>
<comment type="caution">
    <text evidence="1">The sequence shown here is derived from an EMBL/GenBank/DDBJ whole genome shotgun (WGS) entry which is preliminary data.</text>
</comment>
<evidence type="ECO:0000313" key="2">
    <source>
        <dbReference type="Proteomes" id="UP000443070"/>
    </source>
</evidence>
<keyword evidence="2" id="KW-1185">Reference proteome</keyword>
<dbReference type="RefSeq" id="WP_155164297.1">
    <property type="nucleotide sequence ID" value="NZ_WNBG01000015.1"/>
</dbReference>
<protein>
    <submittedName>
        <fullName evidence="1">Uncharacterized protein</fullName>
    </submittedName>
</protein>
<evidence type="ECO:0000313" key="1">
    <source>
        <dbReference type="EMBL" id="MTU04986.1"/>
    </source>
</evidence>
<gene>
    <name evidence="1" type="ORF">GMD18_11395</name>
</gene>
<reference evidence="1 2" key="1">
    <citation type="journal article" date="2019" name="Nat. Med.">
        <title>A library of human gut bacterial isolates paired with longitudinal multiomics data enables mechanistic microbiome research.</title>
        <authorList>
            <person name="Poyet M."/>
            <person name="Groussin M."/>
            <person name="Gibbons S.M."/>
            <person name="Avila-Pacheco J."/>
            <person name="Jiang X."/>
            <person name="Kearney S.M."/>
            <person name="Perrotta A.R."/>
            <person name="Berdy B."/>
            <person name="Zhao S."/>
            <person name="Lieberman T.D."/>
            <person name="Swanson P.K."/>
            <person name="Smith M."/>
            <person name="Roesemann S."/>
            <person name="Alexander J.E."/>
            <person name="Rich S.A."/>
            <person name="Livny J."/>
            <person name="Vlamakis H."/>
            <person name="Clish C."/>
            <person name="Bullock K."/>
            <person name="Deik A."/>
            <person name="Scott J."/>
            <person name="Pierce K.A."/>
            <person name="Xavier R.J."/>
            <person name="Alm E.J."/>
        </authorList>
    </citation>
    <scope>NUCLEOTIDE SEQUENCE [LARGE SCALE GENOMIC DNA]</scope>
    <source>
        <strain evidence="1 2">BIOML-A3</strain>
    </source>
</reference>
<dbReference type="EMBL" id="WNBW01000015">
    <property type="protein sequence ID" value="MTU04986.1"/>
    <property type="molecule type" value="Genomic_DNA"/>
</dbReference>
<sequence length="51" mass="5798">MTDKEKLAAFRALQQAYGEPKVTAKQAVKLLRHAERCKGGTRDERNKTSYC</sequence>
<accession>A0ABW9S763</accession>